<evidence type="ECO:0000313" key="1">
    <source>
        <dbReference type="EMBL" id="KAF2641057.1"/>
    </source>
</evidence>
<sequence>MLMHCTGVGVGVGGLKIMCGADQTSVPDGPSAAHLSIRAWCPWRWRVCALAWWTWESCFLRRRCGRVRRESGGGGGVKSLDCCGGGEVEMRRHKSPKDAKTSTASAAQKSASKVFTMSADQDTCDFASQERFLLLAATRQGETSNLRCPSSKRVPLMRCHRTSRKRYRQRDVMPSLNSPSPEVECQRLTICTKATLSIRLAASCQPSNAPWHGNADS</sequence>
<dbReference type="EMBL" id="MU006783">
    <property type="protein sequence ID" value="KAF2641057.1"/>
    <property type="molecule type" value="Genomic_DNA"/>
</dbReference>
<organism evidence="1 2">
    <name type="scientific">Massarina eburnea CBS 473.64</name>
    <dbReference type="NCBI Taxonomy" id="1395130"/>
    <lineage>
        <taxon>Eukaryota</taxon>
        <taxon>Fungi</taxon>
        <taxon>Dikarya</taxon>
        <taxon>Ascomycota</taxon>
        <taxon>Pezizomycotina</taxon>
        <taxon>Dothideomycetes</taxon>
        <taxon>Pleosporomycetidae</taxon>
        <taxon>Pleosporales</taxon>
        <taxon>Massarineae</taxon>
        <taxon>Massarinaceae</taxon>
        <taxon>Massarina</taxon>
    </lineage>
</organism>
<keyword evidence="2" id="KW-1185">Reference proteome</keyword>
<gene>
    <name evidence="1" type="ORF">P280DRAFT_300669</name>
</gene>
<dbReference type="Proteomes" id="UP000799753">
    <property type="component" value="Unassembled WGS sequence"/>
</dbReference>
<reference evidence="1" key="1">
    <citation type="journal article" date="2020" name="Stud. Mycol.">
        <title>101 Dothideomycetes genomes: a test case for predicting lifestyles and emergence of pathogens.</title>
        <authorList>
            <person name="Haridas S."/>
            <person name="Albert R."/>
            <person name="Binder M."/>
            <person name="Bloem J."/>
            <person name="Labutti K."/>
            <person name="Salamov A."/>
            <person name="Andreopoulos B."/>
            <person name="Baker S."/>
            <person name="Barry K."/>
            <person name="Bills G."/>
            <person name="Bluhm B."/>
            <person name="Cannon C."/>
            <person name="Castanera R."/>
            <person name="Culley D."/>
            <person name="Daum C."/>
            <person name="Ezra D."/>
            <person name="Gonzalez J."/>
            <person name="Henrissat B."/>
            <person name="Kuo A."/>
            <person name="Liang C."/>
            <person name="Lipzen A."/>
            <person name="Lutzoni F."/>
            <person name="Magnuson J."/>
            <person name="Mondo S."/>
            <person name="Nolan M."/>
            <person name="Ohm R."/>
            <person name="Pangilinan J."/>
            <person name="Park H.-J."/>
            <person name="Ramirez L."/>
            <person name="Alfaro M."/>
            <person name="Sun H."/>
            <person name="Tritt A."/>
            <person name="Yoshinaga Y."/>
            <person name="Zwiers L.-H."/>
            <person name="Turgeon B."/>
            <person name="Goodwin S."/>
            <person name="Spatafora J."/>
            <person name="Crous P."/>
            <person name="Grigoriev I."/>
        </authorList>
    </citation>
    <scope>NUCLEOTIDE SEQUENCE</scope>
    <source>
        <strain evidence="1">CBS 473.64</strain>
    </source>
</reference>
<protein>
    <submittedName>
        <fullName evidence="1">Uncharacterized protein</fullName>
    </submittedName>
</protein>
<proteinExistence type="predicted"/>
<accession>A0A6A6S138</accession>
<name>A0A6A6S138_9PLEO</name>
<dbReference type="AlphaFoldDB" id="A0A6A6S138"/>
<evidence type="ECO:0000313" key="2">
    <source>
        <dbReference type="Proteomes" id="UP000799753"/>
    </source>
</evidence>